<evidence type="ECO:0000313" key="2">
    <source>
        <dbReference type="EMBL" id="KAL0920001.1"/>
    </source>
</evidence>
<evidence type="ECO:0000256" key="1">
    <source>
        <dbReference type="SAM" id="MobiDB-lite"/>
    </source>
</evidence>
<proteinExistence type="predicted"/>
<reference evidence="2 3" key="1">
    <citation type="journal article" date="2024" name="Plant Biotechnol. J.">
        <title>Dendrobium thyrsiflorum genome and its molecular insights into genes involved in important horticultural traits.</title>
        <authorList>
            <person name="Chen B."/>
            <person name="Wang J.Y."/>
            <person name="Zheng P.J."/>
            <person name="Li K.L."/>
            <person name="Liang Y.M."/>
            <person name="Chen X.F."/>
            <person name="Zhang C."/>
            <person name="Zhao X."/>
            <person name="He X."/>
            <person name="Zhang G.Q."/>
            <person name="Liu Z.J."/>
            <person name="Xu Q."/>
        </authorList>
    </citation>
    <scope>NUCLEOTIDE SEQUENCE [LARGE SCALE GENOMIC DNA]</scope>
    <source>
        <strain evidence="2">GZMU011</strain>
    </source>
</reference>
<comment type="caution">
    <text evidence="2">The sequence shown here is derived from an EMBL/GenBank/DDBJ whole genome shotgun (WGS) entry which is preliminary data.</text>
</comment>
<feature type="region of interest" description="Disordered" evidence="1">
    <location>
        <begin position="1"/>
        <end position="20"/>
    </location>
</feature>
<sequence>MAGGKRSRQEPGSSSSSKFDPRFLIAEDKAAYARYKSTGITISKSINPATLSYPHSSPSGIGRGGEEAEEAQPEQVPDPVPAPVPLRQHSQLPSYMASSFWKDLCKLAHSVKVNISLIITADSNMSFYWDPWLDGISIHDMALNVHSRWHDIFVKDVIVREDRKRGDAGEEDVDTIKQKFFNVFHRWNEFELASVSESTDPKGTVSENLVTTILSLSCFNIVLSAGLLYRSPLLVIDVAISSRWGLLLSPSTISASSSSLRISEFVLLSSPLFATDAVVWLCTSNIFFIISRRSATCPSMEDIRSSTVVLIWFISPSSRSSKASTFLAAIAPGFEKNKLSKKQLQEFIEISSPLVPELALIPI</sequence>
<evidence type="ECO:0000313" key="3">
    <source>
        <dbReference type="Proteomes" id="UP001552299"/>
    </source>
</evidence>
<keyword evidence="3" id="KW-1185">Reference proteome</keyword>
<feature type="compositionally biased region" description="Polar residues" evidence="1">
    <location>
        <begin position="47"/>
        <end position="59"/>
    </location>
</feature>
<feature type="region of interest" description="Disordered" evidence="1">
    <location>
        <begin position="47"/>
        <end position="81"/>
    </location>
</feature>
<accession>A0ABD0VBK5</accession>
<organism evidence="2 3">
    <name type="scientific">Dendrobium thyrsiflorum</name>
    <name type="common">Pinecone-like raceme dendrobium</name>
    <name type="synonym">Orchid</name>
    <dbReference type="NCBI Taxonomy" id="117978"/>
    <lineage>
        <taxon>Eukaryota</taxon>
        <taxon>Viridiplantae</taxon>
        <taxon>Streptophyta</taxon>
        <taxon>Embryophyta</taxon>
        <taxon>Tracheophyta</taxon>
        <taxon>Spermatophyta</taxon>
        <taxon>Magnoliopsida</taxon>
        <taxon>Liliopsida</taxon>
        <taxon>Asparagales</taxon>
        <taxon>Orchidaceae</taxon>
        <taxon>Epidendroideae</taxon>
        <taxon>Malaxideae</taxon>
        <taxon>Dendrobiinae</taxon>
        <taxon>Dendrobium</taxon>
    </lineage>
</organism>
<dbReference type="Proteomes" id="UP001552299">
    <property type="component" value="Unassembled WGS sequence"/>
</dbReference>
<name>A0ABD0VBK5_DENTH</name>
<gene>
    <name evidence="2" type="ORF">M5K25_009099</name>
</gene>
<dbReference type="AlphaFoldDB" id="A0ABD0VBK5"/>
<dbReference type="EMBL" id="JANQDX010000008">
    <property type="protein sequence ID" value="KAL0920001.1"/>
    <property type="molecule type" value="Genomic_DNA"/>
</dbReference>
<protein>
    <submittedName>
        <fullName evidence="2">Uncharacterized protein</fullName>
    </submittedName>
</protein>